<dbReference type="Proteomes" id="UP001152798">
    <property type="component" value="Chromosome 6"/>
</dbReference>
<evidence type="ECO:0000313" key="2">
    <source>
        <dbReference type="EMBL" id="CAH1406549.1"/>
    </source>
</evidence>
<dbReference type="EMBL" id="OV725082">
    <property type="protein sequence ID" value="CAH1406549.1"/>
    <property type="molecule type" value="Genomic_DNA"/>
</dbReference>
<gene>
    <name evidence="2" type="ORF">NEZAVI_LOCUS14462</name>
</gene>
<feature type="region of interest" description="Disordered" evidence="1">
    <location>
        <begin position="1"/>
        <end position="42"/>
    </location>
</feature>
<keyword evidence="3" id="KW-1185">Reference proteome</keyword>
<protein>
    <submittedName>
        <fullName evidence="2">Uncharacterized protein</fullName>
    </submittedName>
</protein>
<reference evidence="2" key="1">
    <citation type="submission" date="2022-01" db="EMBL/GenBank/DDBJ databases">
        <authorList>
            <person name="King R."/>
        </authorList>
    </citation>
    <scope>NUCLEOTIDE SEQUENCE</scope>
</reference>
<evidence type="ECO:0000313" key="3">
    <source>
        <dbReference type="Proteomes" id="UP001152798"/>
    </source>
</evidence>
<organism evidence="2 3">
    <name type="scientific">Nezara viridula</name>
    <name type="common">Southern green stink bug</name>
    <name type="synonym">Cimex viridulus</name>
    <dbReference type="NCBI Taxonomy" id="85310"/>
    <lineage>
        <taxon>Eukaryota</taxon>
        <taxon>Metazoa</taxon>
        <taxon>Ecdysozoa</taxon>
        <taxon>Arthropoda</taxon>
        <taxon>Hexapoda</taxon>
        <taxon>Insecta</taxon>
        <taxon>Pterygota</taxon>
        <taxon>Neoptera</taxon>
        <taxon>Paraneoptera</taxon>
        <taxon>Hemiptera</taxon>
        <taxon>Heteroptera</taxon>
        <taxon>Panheteroptera</taxon>
        <taxon>Pentatomomorpha</taxon>
        <taxon>Pentatomoidea</taxon>
        <taxon>Pentatomidae</taxon>
        <taxon>Pentatominae</taxon>
        <taxon>Nezara</taxon>
    </lineage>
</organism>
<dbReference type="AlphaFoldDB" id="A0A9P0HRK6"/>
<evidence type="ECO:0000256" key="1">
    <source>
        <dbReference type="SAM" id="MobiDB-lite"/>
    </source>
</evidence>
<proteinExistence type="predicted"/>
<sequence>MKVSCCPNSSAILSPPSKERRSPGRTGKRGPRAPSGYISPPSTDATIDLYVLEWDPVNCYRLYEGVANTQIQSDSAQYPVGSPANTQSDRTVYPIRQNTVRRSPSRHGHLVYMTNYRTALKSCARKGQSCYTVQERVD</sequence>
<name>A0A9P0HRK6_NEZVI</name>
<accession>A0A9P0HRK6</accession>
<feature type="compositionally biased region" description="Polar residues" evidence="1">
    <location>
        <begin position="1"/>
        <end position="12"/>
    </location>
</feature>